<evidence type="ECO:0000313" key="4">
    <source>
        <dbReference type="Proteomes" id="UP001596456"/>
    </source>
</evidence>
<gene>
    <name evidence="3" type="ORF">ACFQPS_18500</name>
</gene>
<accession>A0ABW2L0P8</accession>
<evidence type="ECO:0000259" key="2">
    <source>
        <dbReference type="Pfam" id="PF05193"/>
    </source>
</evidence>
<keyword evidence="1" id="KW-0732">Signal</keyword>
<dbReference type="EMBL" id="JBHTCM010000027">
    <property type="protein sequence ID" value="MFC7335165.1"/>
    <property type="molecule type" value="Genomic_DNA"/>
</dbReference>
<reference evidence="4" key="1">
    <citation type="journal article" date="2019" name="Int. J. Syst. Evol. Microbiol.">
        <title>The Global Catalogue of Microorganisms (GCM) 10K type strain sequencing project: providing services to taxonomists for standard genome sequencing and annotation.</title>
        <authorList>
            <consortium name="The Broad Institute Genomics Platform"/>
            <consortium name="The Broad Institute Genome Sequencing Center for Infectious Disease"/>
            <person name="Wu L."/>
            <person name="Ma J."/>
        </authorList>
    </citation>
    <scope>NUCLEOTIDE SEQUENCE [LARGE SCALE GENOMIC DNA]</scope>
    <source>
        <strain evidence="4">CGMCC 1.16275</strain>
    </source>
</reference>
<feature type="signal peptide" evidence="1">
    <location>
        <begin position="1"/>
        <end position="26"/>
    </location>
</feature>
<feature type="chain" id="PRO_5046479025" evidence="1">
    <location>
        <begin position="27"/>
        <end position="451"/>
    </location>
</feature>
<dbReference type="RefSeq" id="WP_377360702.1">
    <property type="nucleotide sequence ID" value="NZ_JBHTCM010000027.1"/>
</dbReference>
<keyword evidence="4" id="KW-1185">Reference proteome</keyword>
<dbReference type="Proteomes" id="UP001596456">
    <property type="component" value="Unassembled WGS sequence"/>
</dbReference>
<dbReference type="Pfam" id="PF05193">
    <property type="entry name" value="Peptidase_M16_C"/>
    <property type="match status" value="1"/>
</dbReference>
<evidence type="ECO:0000313" key="3">
    <source>
        <dbReference type="EMBL" id="MFC7335165.1"/>
    </source>
</evidence>
<protein>
    <submittedName>
        <fullName evidence="3">M16 family metallopeptidase</fullName>
    </submittedName>
</protein>
<dbReference type="Gene3D" id="3.30.830.10">
    <property type="entry name" value="Metalloenzyme, LuxS/M16 peptidase-like"/>
    <property type="match status" value="2"/>
</dbReference>
<dbReference type="SUPFAM" id="SSF63411">
    <property type="entry name" value="LuxS/MPP-like metallohydrolase"/>
    <property type="match status" value="2"/>
</dbReference>
<dbReference type="InterPro" id="IPR011249">
    <property type="entry name" value="Metalloenz_LuxS/M16"/>
</dbReference>
<evidence type="ECO:0000256" key="1">
    <source>
        <dbReference type="SAM" id="SignalP"/>
    </source>
</evidence>
<feature type="domain" description="Peptidase M16 C-terminal" evidence="2">
    <location>
        <begin position="194"/>
        <end position="369"/>
    </location>
</feature>
<dbReference type="PANTHER" id="PTHR11851:SF224">
    <property type="entry name" value="PROCESSING PROTEASE"/>
    <property type="match status" value="1"/>
</dbReference>
<comment type="caution">
    <text evidence="3">The sequence shown here is derived from an EMBL/GenBank/DDBJ whole genome shotgun (WGS) entry which is preliminary data.</text>
</comment>
<dbReference type="InterPro" id="IPR007863">
    <property type="entry name" value="Peptidase_M16_C"/>
</dbReference>
<name>A0ABW2L0P8_9PROT</name>
<organism evidence="3 4">
    <name type="scientific">Rhodocista pekingensis</name>
    <dbReference type="NCBI Taxonomy" id="201185"/>
    <lineage>
        <taxon>Bacteria</taxon>
        <taxon>Pseudomonadati</taxon>
        <taxon>Pseudomonadota</taxon>
        <taxon>Alphaproteobacteria</taxon>
        <taxon>Rhodospirillales</taxon>
        <taxon>Azospirillaceae</taxon>
        <taxon>Rhodocista</taxon>
    </lineage>
</organism>
<sequence length="451" mass="47849">MSAFARVLRSGFALLLLGLMALPAQAAIDIERVVSPGGIEAWLVRDEKNPIISLQFAFDGGTELDPAGRYGLATMAASLLDEGAGDLDSQAFQKRLEDNSISLGFSAGRDGFFGSVTTLTETRETAFDLLRLALTRPRFDADAVERMRSQLTAGLKRSLSDPGYIGQLTFAETVFGDHPYAKPASGTLETLAAITRDDLKGFVAARLGRDRLKIAVAGDITAAELGKVLDRVFGGLPAKAAPFQVPDIVPKGAGAVIAAPRPIPQTLMLMGLPGIKRDDPDWFAATLLNYVLGGGGFSSRLMEEVREKRGLTYGVSSGLQALDHAGLVMVSGSTSNDKAAQAIDLIRQILADVGKAGVTEAELKDAKTYLTGSFPLQFTSNRAIAGILLSVQRDGLGIDYLNRRNALIEAVTLEDVRRVAGRLLDPARLAIVLVGQPDGIRPTATVSGDRS</sequence>
<proteinExistence type="predicted"/>
<dbReference type="PANTHER" id="PTHR11851">
    <property type="entry name" value="METALLOPROTEASE"/>
    <property type="match status" value="1"/>
</dbReference>
<dbReference type="InterPro" id="IPR050361">
    <property type="entry name" value="MPP/UQCRC_Complex"/>
</dbReference>